<proteinExistence type="predicted"/>
<dbReference type="GeneID" id="54423855"/>
<evidence type="ECO:0000313" key="2">
    <source>
        <dbReference type="EMBL" id="KAF1817113.1"/>
    </source>
</evidence>
<feature type="region of interest" description="Disordered" evidence="1">
    <location>
        <begin position="56"/>
        <end position="154"/>
    </location>
</feature>
<reference evidence="2 4" key="1">
    <citation type="submission" date="2020-01" db="EMBL/GenBank/DDBJ databases">
        <authorList>
            <consortium name="DOE Joint Genome Institute"/>
            <person name="Haridas S."/>
            <person name="Albert R."/>
            <person name="Binder M."/>
            <person name="Bloem J."/>
            <person name="Labutti K."/>
            <person name="Salamov A."/>
            <person name="Andreopoulos B."/>
            <person name="Baker S.E."/>
            <person name="Barry K."/>
            <person name="Bills G."/>
            <person name="Bluhm B.H."/>
            <person name="Cannon C."/>
            <person name="Castanera R."/>
            <person name="Culley D.E."/>
            <person name="Daum C."/>
            <person name="Ezra D."/>
            <person name="Gonzalez J.B."/>
            <person name="Henrissat B."/>
            <person name="Kuo A."/>
            <person name="Liang C."/>
            <person name="Lipzen A."/>
            <person name="Lutzoni F."/>
            <person name="Magnuson J."/>
            <person name="Mondo S."/>
            <person name="Nolan M."/>
            <person name="Ohm R."/>
            <person name="Pangilinan J."/>
            <person name="Park H.-J."/>
            <person name="Ramirez L."/>
            <person name="Alfaro M."/>
            <person name="Sun H."/>
            <person name="Tritt A."/>
            <person name="Yoshinaga Y."/>
            <person name="Zwiers L.-H."/>
            <person name="Turgeon B.G."/>
            <person name="Goodwin S.B."/>
            <person name="Spatafora J.W."/>
            <person name="Crous P.W."/>
            <person name="Grigoriev I.V."/>
        </authorList>
    </citation>
    <scope>NUCLEOTIDE SEQUENCE</scope>
    <source>
        <strain evidence="2 4">CBS 781.70</strain>
    </source>
</reference>
<gene>
    <name evidence="2 4" type="ORF">P152DRAFT_8561</name>
</gene>
<dbReference type="AlphaFoldDB" id="A0A6G1GGD6"/>
<evidence type="ECO:0000313" key="3">
    <source>
        <dbReference type="Proteomes" id="UP000504638"/>
    </source>
</evidence>
<protein>
    <submittedName>
        <fullName evidence="2 4">Uncharacterized protein</fullName>
    </submittedName>
</protein>
<evidence type="ECO:0000256" key="1">
    <source>
        <dbReference type="SAM" id="MobiDB-lite"/>
    </source>
</evidence>
<reference evidence="4" key="2">
    <citation type="submission" date="2020-04" db="EMBL/GenBank/DDBJ databases">
        <authorList>
            <consortium name="NCBI Genome Project"/>
        </authorList>
    </citation>
    <scope>NUCLEOTIDE SEQUENCE</scope>
    <source>
        <strain evidence="4">CBS 781.70</strain>
    </source>
</reference>
<feature type="compositionally biased region" description="Pro residues" evidence="1">
    <location>
        <begin position="102"/>
        <end position="112"/>
    </location>
</feature>
<feature type="compositionally biased region" description="Low complexity" evidence="1">
    <location>
        <begin position="113"/>
        <end position="122"/>
    </location>
</feature>
<dbReference type="RefSeq" id="XP_033538744.1">
    <property type="nucleotide sequence ID" value="XM_033683285.1"/>
</dbReference>
<name>A0A6G1GGD6_9PEZI</name>
<dbReference type="EMBL" id="ML975149">
    <property type="protein sequence ID" value="KAF1817113.1"/>
    <property type="molecule type" value="Genomic_DNA"/>
</dbReference>
<reference evidence="4" key="3">
    <citation type="submission" date="2025-04" db="UniProtKB">
        <authorList>
            <consortium name="RefSeq"/>
        </authorList>
    </citation>
    <scope>IDENTIFICATION</scope>
    <source>
        <strain evidence="4">CBS 781.70</strain>
    </source>
</reference>
<feature type="compositionally biased region" description="Polar residues" evidence="1">
    <location>
        <begin position="82"/>
        <end position="97"/>
    </location>
</feature>
<dbReference type="Proteomes" id="UP000504638">
    <property type="component" value="Unplaced"/>
</dbReference>
<sequence length="154" mass="16692">MIKDATAVNPGHKVLILEAVPGSEIGRENAVVKVRLCALYLSSVFSLFFSPITSKTDAKPYKSRMSRSVSQSVSTLHCNPAMNHSSHLPLRAQSQKHGFSHPRPPNQPPPPRIQLLPLQIPRHSPLIPSDQPPSPSALATSGGRGSVRRTGRID</sequence>
<organism evidence="2">
    <name type="scientific">Eremomyces bilateralis CBS 781.70</name>
    <dbReference type="NCBI Taxonomy" id="1392243"/>
    <lineage>
        <taxon>Eukaryota</taxon>
        <taxon>Fungi</taxon>
        <taxon>Dikarya</taxon>
        <taxon>Ascomycota</taxon>
        <taxon>Pezizomycotina</taxon>
        <taxon>Dothideomycetes</taxon>
        <taxon>Dothideomycetes incertae sedis</taxon>
        <taxon>Eremomycetales</taxon>
        <taxon>Eremomycetaceae</taxon>
        <taxon>Eremomyces</taxon>
    </lineage>
</organism>
<accession>A0A6G1GGD6</accession>
<keyword evidence="3" id="KW-1185">Reference proteome</keyword>
<evidence type="ECO:0000313" key="4">
    <source>
        <dbReference type="RefSeq" id="XP_033538744.1"/>
    </source>
</evidence>